<reference evidence="2" key="2">
    <citation type="journal article" date="2015" name="Fish Shellfish Immunol.">
        <title>Early steps in the European eel (Anguilla anguilla)-Vibrio vulnificus interaction in the gills: Role of the RtxA13 toxin.</title>
        <authorList>
            <person name="Callol A."/>
            <person name="Pajuelo D."/>
            <person name="Ebbesson L."/>
            <person name="Teles M."/>
            <person name="MacKenzie S."/>
            <person name="Amaro C."/>
        </authorList>
    </citation>
    <scope>NUCLEOTIDE SEQUENCE</scope>
</reference>
<name>A0A0E9Y0T5_ANGAN</name>
<organism evidence="2">
    <name type="scientific">Anguilla anguilla</name>
    <name type="common">European freshwater eel</name>
    <name type="synonym">Muraena anguilla</name>
    <dbReference type="NCBI Taxonomy" id="7936"/>
    <lineage>
        <taxon>Eukaryota</taxon>
        <taxon>Metazoa</taxon>
        <taxon>Chordata</taxon>
        <taxon>Craniata</taxon>
        <taxon>Vertebrata</taxon>
        <taxon>Euteleostomi</taxon>
        <taxon>Actinopterygii</taxon>
        <taxon>Neopterygii</taxon>
        <taxon>Teleostei</taxon>
        <taxon>Anguilliformes</taxon>
        <taxon>Anguillidae</taxon>
        <taxon>Anguilla</taxon>
    </lineage>
</organism>
<sequence length="36" mass="3534">MSEDGMQVRKVSGGLIADAETGGTGAGRGRGQEPGT</sequence>
<feature type="region of interest" description="Disordered" evidence="1">
    <location>
        <begin position="1"/>
        <end position="36"/>
    </location>
</feature>
<evidence type="ECO:0000256" key="1">
    <source>
        <dbReference type="SAM" id="MobiDB-lite"/>
    </source>
</evidence>
<evidence type="ECO:0000313" key="2">
    <source>
        <dbReference type="EMBL" id="JAI08505.1"/>
    </source>
</evidence>
<dbReference type="AlphaFoldDB" id="A0A0E9Y0T5"/>
<proteinExistence type="predicted"/>
<accession>A0A0E9Y0T5</accession>
<protein>
    <submittedName>
        <fullName evidence="2">Uncharacterized protein</fullName>
    </submittedName>
</protein>
<dbReference type="EMBL" id="GBXM01000073">
    <property type="protein sequence ID" value="JAI08505.1"/>
    <property type="molecule type" value="Transcribed_RNA"/>
</dbReference>
<feature type="compositionally biased region" description="Gly residues" evidence="1">
    <location>
        <begin position="22"/>
        <end position="36"/>
    </location>
</feature>
<reference evidence="2" key="1">
    <citation type="submission" date="2014-11" db="EMBL/GenBank/DDBJ databases">
        <authorList>
            <person name="Amaro Gonzalez C."/>
        </authorList>
    </citation>
    <scope>NUCLEOTIDE SEQUENCE</scope>
</reference>